<accession>A0A1F5AXY8</accession>
<evidence type="ECO:0008006" key="3">
    <source>
        <dbReference type="Google" id="ProtNLM"/>
    </source>
</evidence>
<reference evidence="1 2" key="1">
    <citation type="journal article" date="2016" name="Nat. Commun.">
        <title>Thousands of microbial genomes shed light on interconnected biogeochemical processes in an aquifer system.</title>
        <authorList>
            <person name="Anantharaman K."/>
            <person name="Brown C.T."/>
            <person name="Hug L.A."/>
            <person name="Sharon I."/>
            <person name="Castelle C.J."/>
            <person name="Probst A.J."/>
            <person name="Thomas B.C."/>
            <person name="Singh A."/>
            <person name="Wilkins M.J."/>
            <person name="Karaoz U."/>
            <person name="Brodie E.L."/>
            <person name="Williams K.H."/>
            <person name="Hubbard S.S."/>
            <person name="Banfield J.F."/>
        </authorList>
    </citation>
    <scope>NUCLEOTIDE SEQUENCE [LARGE SCALE GENOMIC DNA]</scope>
</reference>
<comment type="caution">
    <text evidence="1">The sequence shown here is derived from an EMBL/GenBank/DDBJ whole genome shotgun (WGS) entry which is preliminary data.</text>
</comment>
<dbReference type="EMBL" id="MEYI01000047">
    <property type="protein sequence ID" value="OGD23250.1"/>
    <property type="molecule type" value="Genomic_DNA"/>
</dbReference>
<proteinExistence type="predicted"/>
<dbReference type="AlphaFoldDB" id="A0A1F5AXY8"/>
<organism evidence="1 2">
    <name type="scientific">Candidatus Azambacteria bacterium RBG_16_47_10</name>
    <dbReference type="NCBI Taxonomy" id="1797292"/>
    <lineage>
        <taxon>Bacteria</taxon>
        <taxon>Candidatus Azamiibacteriota</taxon>
    </lineage>
</organism>
<sequence>MGKKILVVTEEKEKNSVAEMIVRFLALDPHDFEFCICSHIGANARFEEEKPNIVIVCDYTTKGSLVKGFQSYNDIKKLAKSWQTVVRIGQEKCDHPDHIMYPTKEVPMAKGEERFRKSLRCLFAA</sequence>
<dbReference type="Proteomes" id="UP000176639">
    <property type="component" value="Unassembled WGS sequence"/>
</dbReference>
<protein>
    <recommendedName>
        <fullName evidence="3">Response regulatory domain-containing protein</fullName>
    </recommendedName>
</protein>
<gene>
    <name evidence="1" type="ORF">A2Z10_03520</name>
</gene>
<name>A0A1F5AXY8_9BACT</name>
<evidence type="ECO:0000313" key="1">
    <source>
        <dbReference type="EMBL" id="OGD23250.1"/>
    </source>
</evidence>
<evidence type="ECO:0000313" key="2">
    <source>
        <dbReference type="Proteomes" id="UP000176639"/>
    </source>
</evidence>